<keyword evidence="1" id="KW-0805">Transcription regulation</keyword>
<dbReference type="PROSITE" id="PS50048">
    <property type="entry name" value="ZN2_CY6_FUNGAL_2"/>
    <property type="match status" value="1"/>
</dbReference>
<dbReference type="SUPFAM" id="SSF57701">
    <property type="entry name" value="Zn2/Cys6 DNA-binding domain"/>
    <property type="match status" value="1"/>
</dbReference>
<dbReference type="CDD" id="cd12148">
    <property type="entry name" value="fungal_TF_MHR"/>
    <property type="match status" value="1"/>
</dbReference>
<feature type="compositionally biased region" description="Basic residues" evidence="5">
    <location>
        <begin position="18"/>
        <end position="27"/>
    </location>
</feature>
<evidence type="ECO:0000256" key="1">
    <source>
        <dbReference type="ARBA" id="ARBA00023015"/>
    </source>
</evidence>
<evidence type="ECO:0000313" key="7">
    <source>
        <dbReference type="EMBL" id="KAL2785353.1"/>
    </source>
</evidence>
<feature type="compositionally biased region" description="Basic and acidic residues" evidence="5">
    <location>
        <begin position="72"/>
        <end position="82"/>
    </location>
</feature>
<dbReference type="InterPro" id="IPR001138">
    <property type="entry name" value="Zn2Cys6_DnaBD"/>
</dbReference>
<feature type="domain" description="Zn(2)-C6 fungal-type" evidence="6">
    <location>
        <begin position="31"/>
        <end position="64"/>
    </location>
</feature>
<evidence type="ECO:0000313" key="8">
    <source>
        <dbReference type="Proteomes" id="UP001610563"/>
    </source>
</evidence>
<feature type="region of interest" description="Disordered" evidence="5">
    <location>
        <begin position="1"/>
        <end position="28"/>
    </location>
</feature>
<sequence>MNDSILSSAPPESVLSSHRVRRPRNRRAPTACLSCRSRKVRCDVTSRYPDPCTNCRLDGITCNVPEKRRIKKPLDPSHHLDNEPSYTRTRNSRESSSGANNPSNSSVSSATPTVFPPMGHSSPTASLMLFNDNASFLAGCDDLSLDFTLSGSDPYPQSHEFGVPDNTLSSNMQHPYSNTSGQFALGHQASSNSLVRIDPSHRDHGLPAWHEMSLATKIPSPAETPNDGDCPCASPCASTIPWVSTWCRRKLDNTTLERLENADVFAVPSPETIDCLFRYFFQFKHSRLPVLNEWHMYCLLNNRPVVGDEMPSPISLALLYAILFSGSSMITHDELDRAGFSSFRAMGRAFYTRAKVLYEAGCEKSLMQKVQICLLLSTSTSPNFENGTMPREFWIIEAQNILKAANISQLLSQNSLPPRQMARWRLLYACCILRVMAFLLGSQRVIVASGLPLEIPVVTLADLDDEIRAPWHLGIGVKRKLVDLFLAKLDLFRHVSLICNVILQHTDGRQASPESGRSRRPGRSIIGELEECEAEVCNWRAEYAYIMQDPPAAYPPPTSEELPWLTHKAFLQLTYEFMVSTLHQIGITFGNPKVTPWASKLREASHQAVWESASMTTHITKQLIAWDALRYLPSAAVVCIFIPFTIHGILLKASMITHSPIVHGMSTCLQALEHLSERHDDVDFFFHLHQAALGLTHQIMFQDSQRNQCNFDSGVNLQTSLSSSRDSEVIPPLARTEAYSQVLKLHNRVLIEGNFDLVKKGSS</sequence>
<evidence type="ECO:0000259" key="6">
    <source>
        <dbReference type="PROSITE" id="PS50048"/>
    </source>
</evidence>
<dbReference type="EMBL" id="JBFTWV010000147">
    <property type="protein sequence ID" value="KAL2785353.1"/>
    <property type="molecule type" value="Genomic_DNA"/>
</dbReference>
<accession>A0ABR4FQQ2</accession>
<dbReference type="InterPro" id="IPR052761">
    <property type="entry name" value="Fungal_Detox/Toxin_TFs"/>
</dbReference>
<dbReference type="PROSITE" id="PS00463">
    <property type="entry name" value="ZN2_CY6_FUNGAL_1"/>
    <property type="match status" value="1"/>
</dbReference>
<evidence type="ECO:0000256" key="4">
    <source>
        <dbReference type="ARBA" id="ARBA00023242"/>
    </source>
</evidence>
<keyword evidence="4" id="KW-0539">Nucleus</keyword>
<evidence type="ECO:0000256" key="2">
    <source>
        <dbReference type="ARBA" id="ARBA00023125"/>
    </source>
</evidence>
<dbReference type="Proteomes" id="UP001610563">
    <property type="component" value="Unassembled WGS sequence"/>
</dbReference>
<feature type="region of interest" description="Disordered" evidence="5">
    <location>
        <begin position="70"/>
        <end position="118"/>
    </location>
</feature>
<evidence type="ECO:0000256" key="3">
    <source>
        <dbReference type="ARBA" id="ARBA00023163"/>
    </source>
</evidence>
<protein>
    <recommendedName>
        <fullName evidence="6">Zn(2)-C6 fungal-type domain-containing protein</fullName>
    </recommendedName>
</protein>
<gene>
    <name evidence="7" type="ORF">BJX66DRAFT_343176</name>
</gene>
<keyword evidence="3" id="KW-0804">Transcription</keyword>
<keyword evidence="2" id="KW-0238">DNA-binding</keyword>
<name>A0ABR4FQQ2_9EURO</name>
<dbReference type="PANTHER" id="PTHR47425">
    <property type="entry name" value="FARB-RELATED"/>
    <property type="match status" value="1"/>
</dbReference>
<keyword evidence="8" id="KW-1185">Reference proteome</keyword>
<reference evidence="7 8" key="1">
    <citation type="submission" date="2024-07" db="EMBL/GenBank/DDBJ databases">
        <title>Section-level genome sequencing and comparative genomics of Aspergillus sections Usti and Cavernicolus.</title>
        <authorList>
            <consortium name="Lawrence Berkeley National Laboratory"/>
            <person name="Nybo J.L."/>
            <person name="Vesth T.C."/>
            <person name="Theobald S."/>
            <person name="Frisvad J.C."/>
            <person name="Larsen T.O."/>
            <person name="Kjaerboelling I."/>
            <person name="Rothschild-Mancinelli K."/>
            <person name="Lyhne E.K."/>
            <person name="Kogle M.E."/>
            <person name="Barry K."/>
            <person name="Clum A."/>
            <person name="Na H."/>
            <person name="Ledsgaard L."/>
            <person name="Lin J."/>
            <person name="Lipzen A."/>
            <person name="Kuo A."/>
            <person name="Riley R."/>
            <person name="Mondo S."/>
            <person name="Labutti K."/>
            <person name="Haridas S."/>
            <person name="Pangalinan J."/>
            <person name="Salamov A.A."/>
            <person name="Simmons B.A."/>
            <person name="Magnuson J.K."/>
            <person name="Chen J."/>
            <person name="Drula E."/>
            <person name="Henrissat B."/>
            <person name="Wiebenga A."/>
            <person name="Lubbers R.J."/>
            <person name="Gomes A.C."/>
            <person name="Makela M.R."/>
            <person name="Stajich J."/>
            <person name="Grigoriev I.V."/>
            <person name="Mortensen U.H."/>
            <person name="De Vries R.P."/>
            <person name="Baker S.E."/>
            <person name="Andersen M.R."/>
        </authorList>
    </citation>
    <scope>NUCLEOTIDE SEQUENCE [LARGE SCALE GENOMIC DNA]</scope>
    <source>
        <strain evidence="7 8">CBS 209.92</strain>
    </source>
</reference>
<proteinExistence type="predicted"/>
<dbReference type="CDD" id="cd00067">
    <property type="entry name" value="GAL4"/>
    <property type="match status" value="1"/>
</dbReference>
<evidence type="ECO:0000256" key="5">
    <source>
        <dbReference type="SAM" id="MobiDB-lite"/>
    </source>
</evidence>
<feature type="compositionally biased region" description="Low complexity" evidence="5">
    <location>
        <begin position="95"/>
        <end position="113"/>
    </location>
</feature>
<dbReference type="InterPro" id="IPR036864">
    <property type="entry name" value="Zn2-C6_fun-type_DNA-bd_sf"/>
</dbReference>
<dbReference type="PANTHER" id="PTHR47425:SF2">
    <property type="entry name" value="FARB-RELATED"/>
    <property type="match status" value="1"/>
</dbReference>
<dbReference type="Gene3D" id="4.10.240.10">
    <property type="entry name" value="Zn(2)-C6 fungal-type DNA-binding domain"/>
    <property type="match status" value="1"/>
</dbReference>
<comment type="caution">
    <text evidence="7">The sequence shown here is derived from an EMBL/GenBank/DDBJ whole genome shotgun (WGS) entry which is preliminary data.</text>
</comment>
<dbReference type="SMART" id="SM00066">
    <property type="entry name" value="GAL4"/>
    <property type="match status" value="1"/>
</dbReference>
<dbReference type="Pfam" id="PF00172">
    <property type="entry name" value="Zn_clus"/>
    <property type="match status" value="1"/>
</dbReference>
<organism evidence="7 8">
    <name type="scientific">Aspergillus keveii</name>
    <dbReference type="NCBI Taxonomy" id="714993"/>
    <lineage>
        <taxon>Eukaryota</taxon>
        <taxon>Fungi</taxon>
        <taxon>Dikarya</taxon>
        <taxon>Ascomycota</taxon>
        <taxon>Pezizomycotina</taxon>
        <taxon>Eurotiomycetes</taxon>
        <taxon>Eurotiomycetidae</taxon>
        <taxon>Eurotiales</taxon>
        <taxon>Aspergillaceae</taxon>
        <taxon>Aspergillus</taxon>
        <taxon>Aspergillus subgen. Nidulantes</taxon>
    </lineage>
</organism>